<dbReference type="CDD" id="cd07209">
    <property type="entry name" value="Pat_hypo_Ecoli_Z1214_like"/>
    <property type="match status" value="1"/>
</dbReference>
<keyword evidence="1 4" id="KW-0378">Hydrolase</keyword>
<evidence type="ECO:0000313" key="7">
    <source>
        <dbReference type="Proteomes" id="UP000295122"/>
    </source>
</evidence>
<keyword evidence="7" id="KW-1185">Reference proteome</keyword>
<feature type="active site" description="Nucleophile" evidence="4">
    <location>
        <position position="46"/>
    </location>
</feature>
<evidence type="ECO:0000313" key="6">
    <source>
        <dbReference type="EMBL" id="TDR90229.1"/>
    </source>
</evidence>
<dbReference type="SUPFAM" id="SSF52151">
    <property type="entry name" value="FabD/lysophospholipase-like"/>
    <property type="match status" value="1"/>
</dbReference>
<comment type="caution">
    <text evidence="6">The sequence shown here is derived from an EMBL/GenBank/DDBJ whole genome shotgun (WGS) entry which is preliminary data.</text>
</comment>
<dbReference type="AlphaFoldDB" id="A0A4V3DXV5"/>
<protein>
    <submittedName>
        <fullName evidence="6">NTE family protein</fullName>
    </submittedName>
</protein>
<evidence type="ECO:0000256" key="1">
    <source>
        <dbReference type="ARBA" id="ARBA00022801"/>
    </source>
</evidence>
<feature type="short sequence motif" description="DGA/G" evidence="4">
    <location>
        <begin position="204"/>
        <end position="206"/>
    </location>
</feature>
<accession>A0A4V3DXV5</accession>
<dbReference type="OrthoDB" id="9807112at2"/>
<keyword evidence="3 4" id="KW-0443">Lipid metabolism</keyword>
<evidence type="ECO:0000259" key="5">
    <source>
        <dbReference type="PROSITE" id="PS51635"/>
    </source>
</evidence>
<dbReference type="PANTHER" id="PTHR14226:SF57">
    <property type="entry name" value="BLR7027 PROTEIN"/>
    <property type="match status" value="1"/>
</dbReference>
<sequence>MATPTRSSGLNVAVLQGGGALGSYQAGVIEAAEERGAGIDWAAGVSIGAINSALIAGNPPERRLERLREFWGQVSSGVGVPLWPSEHLHASVNELSAALVTLTGVPGFFRHHIPPRALYGAGLPGPVSYYDTSPLRETLLRLVDFDLVNSRKTRLSVGAVDVETGNVVFFDNHSHVIRPEHIMASGALPPGFPPVQIDGRYYWDGGLVSNTPLQHVLDCATDENMSILQVDLFPARGPMPQTLDQASVREKDIRYSSRTRLNTDAQVELHRTKEALRRLLAKLPPELRDDEDVAHLLESSKEPSISILQLIYRSRPYEGSAKDYEFSRSTMLEHWTAGLDDARRSFDHPDWLGRRRSLGISLYDLTDRRGTNEDEDKR</sequence>
<gene>
    <name evidence="6" type="ORF">EV668_3071</name>
</gene>
<dbReference type="InterPro" id="IPR002641">
    <property type="entry name" value="PNPLA_dom"/>
</dbReference>
<dbReference type="Gene3D" id="3.40.1090.10">
    <property type="entry name" value="Cytosolic phospholipase A2 catalytic domain"/>
    <property type="match status" value="2"/>
</dbReference>
<keyword evidence="2 4" id="KW-0442">Lipid degradation</keyword>
<feature type="domain" description="PNPLA" evidence="5">
    <location>
        <begin position="13"/>
        <end position="217"/>
    </location>
</feature>
<dbReference type="Proteomes" id="UP000295122">
    <property type="component" value="Unassembled WGS sequence"/>
</dbReference>
<feature type="active site" description="Proton acceptor" evidence="4">
    <location>
        <position position="204"/>
    </location>
</feature>
<evidence type="ECO:0000256" key="3">
    <source>
        <dbReference type="ARBA" id="ARBA00023098"/>
    </source>
</evidence>
<dbReference type="GO" id="GO:0016042">
    <property type="term" value="P:lipid catabolic process"/>
    <property type="evidence" value="ECO:0007669"/>
    <property type="project" value="UniProtKB-UniRule"/>
</dbReference>
<dbReference type="PANTHER" id="PTHR14226">
    <property type="entry name" value="NEUROPATHY TARGET ESTERASE/SWISS CHEESE D.MELANOGASTER"/>
    <property type="match status" value="1"/>
</dbReference>
<dbReference type="RefSeq" id="WP_133771451.1">
    <property type="nucleotide sequence ID" value="NZ_SNZR01000013.1"/>
</dbReference>
<feature type="short sequence motif" description="GXGXXG" evidence="4">
    <location>
        <begin position="17"/>
        <end position="22"/>
    </location>
</feature>
<proteinExistence type="predicted"/>
<dbReference type="GO" id="GO:0016787">
    <property type="term" value="F:hydrolase activity"/>
    <property type="evidence" value="ECO:0007669"/>
    <property type="project" value="UniProtKB-UniRule"/>
</dbReference>
<dbReference type="InterPro" id="IPR021095">
    <property type="entry name" value="DUF3734"/>
</dbReference>
<dbReference type="EMBL" id="SNZR01000013">
    <property type="protein sequence ID" value="TDR90229.1"/>
    <property type="molecule type" value="Genomic_DNA"/>
</dbReference>
<evidence type="ECO:0000256" key="2">
    <source>
        <dbReference type="ARBA" id="ARBA00022963"/>
    </source>
</evidence>
<reference evidence="6 7" key="1">
    <citation type="submission" date="2019-03" db="EMBL/GenBank/DDBJ databases">
        <title>Genomic Encyclopedia of Type Strains, Phase IV (KMG-IV): sequencing the most valuable type-strain genomes for metagenomic binning, comparative biology and taxonomic classification.</title>
        <authorList>
            <person name="Goeker M."/>
        </authorList>
    </citation>
    <scope>NUCLEOTIDE SEQUENCE [LARGE SCALE GENOMIC DNA]</scope>
    <source>
        <strain evidence="6 7">DSM 25903</strain>
    </source>
</reference>
<dbReference type="InterPro" id="IPR050301">
    <property type="entry name" value="NTE"/>
</dbReference>
<organism evidence="6 7">
    <name type="scientific">Enterovirga rhinocerotis</name>
    <dbReference type="NCBI Taxonomy" id="1339210"/>
    <lineage>
        <taxon>Bacteria</taxon>
        <taxon>Pseudomonadati</taxon>
        <taxon>Pseudomonadota</taxon>
        <taxon>Alphaproteobacteria</taxon>
        <taxon>Hyphomicrobiales</taxon>
        <taxon>Methylobacteriaceae</taxon>
        <taxon>Enterovirga</taxon>
    </lineage>
</organism>
<dbReference type="PROSITE" id="PS51635">
    <property type="entry name" value="PNPLA"/>
    <property type="match status" value="1"/>
</dbReference>
<evidence type="ECO:0000256" key="4">
    <source>
        <dbReference type="PROSITE-ProRule" id="PRU01161"/>
    </source>
</evidence>
<dbReference type="Pfam" id="PF12536">
    <property type="entry name" value="DUF3734"/>
    <property type="match status" value="1"/>
</dbReference>
<feature type="short sequence motif" description="GXSXG" evidence="4">
    <location>
        <begin position="44"/>
        <end position="48"/>
    </location>
</feature>
<dbReference type="InterPro" id="IPR016035">
    <property type="entry name" value="Acyl_Trfase/lysoPLipase"/>
</dbReference>
<name>A0A4V3DXV5_9HYPH</name>
<dbReference type="Pfam" id="PF01734">
    <property type="entry name" value="Patatin"/>
    <property type="match status" value="1"/>
</dbReference>